<evidence type="ECO:0000313" key="1">
    <source>
        <dbReference type="EMBL" id="KYC34505.1"/>
    </source>
</evidence>
<reference evidence="1 2" key="1">
    <citation type="journal article" date="2013" name="Genome Biol. Evol.">
        <title>Genomes of Stigonematalean cyanobacteria (subsection V) and the evolution of oxygenic photosynthesis from prokaryotes to plastids.</title>
        <authorList>
            <person name="Dagan T."/>
            <person name="Roettger M."/>
            <person name="Stucken K."/>
            <person name="Landan G."/>
            <person name="Koch R."/>
            <person name="Major P."/>
            <person name="Gould S.B."/>
            <person name="Goremykin V.V."/>
            <person name="Rippka R."/>
            <person name="Tandeau de Marsac N."/>
            <person name="Gugger M."/>
            <person name="Lockhart P.J."/>
            <person name="Allen J.F."/>
            <person name="Brune I."/>
            <person name="Maus I."/>
            <person name="Puhler A."/>
            <person name="Martin W.F."/>
        </authorList>
    </citation>
    <scope>NUCLEOTIDE SEQUENCE [LARGE SCALE GENOMIC DNA]</scope>
    <source>
        <strain evidence="1 2">PCC 7110</strain>
    </source>
</reference>
<dbReference type="RefSeq" id="WP_017740746.1">
    <property type="nucleotide sequence ID" value="NZ_KQ976356.1"/>
</dbReference>
<sequence>MKTQRQDMLSKTIALFLVLQMFLIGLQGTKRINQGDATIEVLICVLNQYIVLLQKARSLKEQEDRSNLKKEKINGKNG</sequence>
<gene>
    <name evidence="1" type="ORF">WA1_50720</name>
</gene>
<proteinExistence type="predicted"/>
<accession>A0A139WPZ7</accession>
<name>A0A139WPZ7_9CYAN</name>
<dbReference type="EMBL" id="ANNX02000078">
    <property type="protein sequence ID" value="KYC34505.1"/>
    <property type="molecule type" value="Genomic_DNA"/>
</dbReference>
<comment type="caution">
    <text evidence="1">The sequence shown here is derived from an EMBL/GenBank/DDBJ whole genome shotgun (WGS) entry which is preliminary data.</text>
</comment>
<dbReference type="AlphaFoldDB" id="A0A139WPZ7"/>
<keyword evidence="2" id="KW-1185">Reference proteome</keyword>
<dbReference type="Proteomes" id="UP000076925">
    <property type="component" value="Unassembled WGS sequence"/>
</dbReference>
<organism evidence="1 2">
    <name type="scientific">Scytonema hofmannii PCC 7110</name>
    <dbReference type="NCBI Taxonomy" id="128403"/>
    <lineage>
        <taxon>Bacteria</taxon>
        <taxon>Bacillati</taxon>
        <taxon>Cyanobacteriota</taxon>
        <taxon>Cyanophyceae</taxon>
        <taxon>Nostocales</taxon>
        <taxon>Scytonemataceae</taxon>
        <taxon>Scytonema</taxon>
    </lineage>
</organism>
<evidence type="ECO:0000313" key="2">
    <source>
        <dbReference type="Proteomes" id="UP000076925"/>
    </source>
</evidence>
<dbReference type="OrthoDB" id="490703at2"/>
<protein>
    <submittedName>
        <fullName evidence="1">Uncharacterized protein</fullName>
    </submittedName>
</protein>